<dbReference type="GO" id="GO:0006508">
    <property type="term" value="P:proteolysis"/>
    <property type="evidence" value="ECO:0007669"/>
    <property type="project" value="UniProtKB-KW"/>
</dbReference>
<dbReference type="SUPFAM" id="SSF141986">
    <property type="entry name" value="LD-carboxypeptidase A C-terminal domain-like"/>
    <property type="match status" value="1"/>
</dbReference>
<dbReference type="CDD" id="cd07025">
    <property type="entry name" value="Peptidase_S66"/>
    <property type="match status" value="1"/>
</dbReference>
<evidence type="ECO:0000256" key="3">
    <source>
        <dbReference type="ARBA" id="ARBA00022670"/>
    </source>
</evidence>
<keyword evidence="5" id="KW-0720">Serine protease</keyword>
<feature type="domain" description="LD-carboxypeptidase N-terminal" evidence="7">
    <location>
        <begin position="14"/>
        <end position="131"/>
    </location>
</feature>
<feature type="active site" description="Nucleophile" evidence="6">
    <location>
        <position position="111"/>
    </location>
</feature>
<organism evidence="9 10">
    <name type="scientific">Sulfobacillus thermosulfidooxidans (strain DSM 9293 / VKM B-1269 / AT-1)</name>
    <dbReference type="NCBI Taxonomy" id="929705"/>
    <lineage>
        <taxon>Bacteria</taxon>
        <taxon>Bacillati</taxon>
        <taxon>Bacillota</taxon>
        <taxon>Clostridia</taxon>
        <taxon>Eubacteriales</taxon>
        <taxon>Clostridiales Family XVII. Incertae Sedis</taxon>
        <taxon>Sulfobacillus</taxon>
    </lineage>
</organism>
<evidence type="ECO:0000313" key="9">
    <source>
        <dbReference type="EMBL" id="SMC05531.1"/>
    </source>
</evidence>
<dbReference type="InterPro" id="IPR040921">
    <property type="entry name" value="Peptidase_S66C"/>
</dbReference>
<gene>
    <name evidence="9" type="ORF">SAMN00768000_2295</name>
</gene>
<keyword evidence="2 9" id="KW-0121">Carboxypeptidase</keyword>
<dbReference type="InterPro" id="IPR040449">
    <property type="entry name" value="Peptidase_S66_N"/>
</dbReference>
<evidence type="ECO:0000256" key="6">
    <source>
        <dbReference type="PIRSR" id="PIRSR028757-1"/>
    </source>
</evidence>
<dbReference type="Gene3D" id="3.40.50.10740">
    <property type="entry name" value="Class I glutamine amidotransferase-like"/>
    <property type="match status" value="1"/>
</dbReference>
<dbReference type="PIRSF" id="PIRSF028757">
    <property type="entry name" value="LD-carboxypeptidase"/>
    <property type="match status" value="1"/>
</dbReference>
<evidence type="ECO:0000256" key="4">
    <source>
        <dbReference type="ARBA" id="ARBA00022801"/>
    </source>
</evidence>
<sequence>MRKKPKPLKAGAHIRIVAPAGIVNPQKLQRSQDFLTHRGYTVSQGAHVLDQHEIFAGRDTDRVQDLIDALSDPQVDAVIAARGGYGSVRLLPLLDQVDLSHLEPKCLIGYSDITALHAYFFTRYGWITYHGPVMESDWTQENGQMALDVLAGRKTCWLTREMEVLNRPHAPITAPWQGGNLTVLTSLIGTPYFPRLNGTVLFVEDVNEAPYRIDRMFQHLLLAGCLEGIRGIVWGEAVGCGSDADPLTVKQIIHRIALECGIPGWYNFPAGHGVTNWTVPLGQPLTISDDHVLVAGD</sequence>
<dbReference type="AlphaFoldDB" id="A0A1W1WGW0"/>
<reference evidence="10" key="1">
    <citation type="submission" date="2017-04" db="EMBL/GenBank/DDBJ databases">
        <authorList>
            <person name="Varghese N."/>
            <person name="Submissions S."/>
        </authorList>
    </citation>
    <scope>NUCLEOTIDE SEQUENCE [LARGE SCALE GENOMIC DNA]</scope>
    <source>
        <strain evidence="10">DSM 9293</strain>
    </source>
</reference>
<evidence type="ECO:0000259" key="7">
    <source>
        <dbReference type="Pfam" id="PF02016"/>
    </source>
</evidence>
<dbReference type="InterPro" id="IPR029062">
    <property type="entry name" value="Class_I_gatase-like"/>
</dbReference>
<dbReference type="STRING" id="28034.BFX07_08755"/>
<proteinExistence type="inferred from homology"/>
<feature type="domain" description="LD-carboxypeptidase C-terminal" evidence="8">
    <location>
        <begin position="177"/>
        <end position="287"/>
    </location>
</feature>
<dbReference type="PANTHER" id="PTHR30237">
    <property type="entry name" value="MURAMOYLTETRAPEPTIDE CARBOXYPEPTIDASE"/>
    <property type="match status" value="1"/>
</dbReference>
<accession>A0A1W1WGW0</accession>
<dbReference type="Gene3D" id="3.50.30.60">
    <property type="entry name" value="LD-carboxypeptidase A C-terminal domain-like"/>
    <property type="match status" value="1"/>
</dbReference>
<dbReference type="SUPFAM" id="SSF52317">
    <property type="entry name" value="Class I glutamine amidotransferase-like"/>
    <property type="match status" value="1"/>
</dbReference>
<keyword evidence="4" id="KW-0378">Hydrolase</keyword>
<feature type="active site" description="Charge relay system" evidence="6">
    <location>
        <position position="272"/>
    </location>
</feature>
<dbReference type="InterPro" id="IPR027461">
    <property type="entry name" value="Carboxypeptidase_A_C_sf"/>
</dbReference>
<dbReference type="EMBL" id="FWWY01000001">
    <property type="protein sequence ID" value="SMC05531.1"/>
    <property type="molecule type" value="Genomic_DNA"/>
</dbReference>
<dbReference type="OrthoDB" id="9807329at2"/>
<keyword evidence="3" id="KW-0645">Protease</keyword>
<keyword evidence="10" id="KW-1185">Reference proteome</keyword>
<dbReference type="RefSeq" id="WP_084661616.1">
    <property type="nucleotide sequence ID" value="NZ_FWWY01000001.1"/>
</dbReference>
<dbReference type="InterPro" id="IPR027478">
    <property type="entry name" value="LdcA_N"/>
</dbReference>
<dbReference type="Proteomes" id="UP000192660">
    <property type="component" value="Unassembled WGS sequence"/>
</dbReference>
<evidence type="ECO:0000259" key="8">
    <source>
        <dbReference type="Pfam" id="PF17676"/>
    </source>
</evidence>
<dbReference type="InterPro" id="IPR003507">
    <property type="entry name" value="S66_fam"/>
</dbReference>
<dbReference type="PANTHER" id="PTHR30237:SF2">
    <property type="entry name" value="MUREIN TETRAPEPTIDE CARBOXYPEPTIDASE"/>
    <property type="match status" value="1"/>
</dbReference>
<dbReference type="GO" id="GO:0008236">
    <property type="term" value="F:serine-type peptidase activity"/>
    <property type="evidence" value="ECO:0007669"/>
    <property type="project" value="UniProtKB-KW"/>
</dbReference>
<evidence type="ECO:0000313" key="10">
    <source>
        <dbReference type="Proteomes" id="UP000192660"/>
    </source>
</evidence>
<dbReference type="GO" id="GO:0004180">
    <property type="term" value="F:carboxypeptidase activity"/>
    <property type="evidence" value="ECO:0007669"/>
    <property type="project" value="UniProtKB-KW"/>
</dbReference>
<feature type="active site" description="Charge relay system" evidence="6">
    <location>
        <position position="204"/>
    </location>
</feature>
<dbReference type="Pfam" id="PF17676">
    <property type="entry name" value="Peptidase_S66C"/>
    <property type="match status" value="1"/>
</dbReference>
<evidence type="ECO:0000256" key="1">
    <source>
        <dbReference type="ARBA" id="ARBA00010233"/>
    </source>
</evidence>
<protein>
    <submittedName>
        <fullName evidence="9">Muramoyltetrapeptide carboxypeptidase</fullName>
    </submittedName>
</protein>
<evidence type="ECO:0000256" key="2">
    <source>
        <dbReference type="ARBA" id="ARBA00022645"/>
    </source>
</evidence>
<name>A0A1W1WGW0_SULTA</name>
<evidence type="ECO:0000256" key="5">
    <source>
        <dbReference type="ARBA" id="ARBA00022825"/>
    </source>
</evidence>
<dbReference type="Pfam" id="PF02016">
    <property type="entry name" value="Peptidase_S66"/>
    <property type="match status" value="1"/>
</dbReference>
<comment type="similarity">
    <text evidence="1">Belongs to the peptidase S66 family.</text>
</comment>